<dbReference type="GeneID" id="42308918"/>
<feature type="transmembrane region" description="Helical" evidence="1">
    <location>
        <begin position="153"/>
        <end position="177"/>
    </location>
</feature>
<dbReference type="EMBL" id="FNED01000014">
    <property type="protein sequence ID" value="SDJ25111.1"/>
    <property type="molecule type" value="Genomic_DNA"/>
</dbReference>
<feature type="transmembrane region" description="Helical" evidence="1">
    <location>
        <begin position="189"/>
        <end position="212"/>
    </location>
</feature>
<keyword evidence="4" id="KW-1185">Reference proteome</keyword>
<dbReference type="PANTHER" id="PTHR37305">
    <property type="entry name" value="INTEGRAL MEMBRANE PROTEIN-RELATED"/>
    <property type="match status" value="1"/>
</dbReference>
<organism evidence="2 4">
    <name type="scientific">Aneurinibacillus migulanus</name>
    <name type="common">Bacillus migulanus</name>
    <dbReference type="NCBI Taxonomy" id="47500"/>
    <lineage>
        <taxon>Bacteria</taxon>
        <taxon>Bacillati</taxon>
        <taxon>Bacillota</taxon>
        <taxon>Bacilli</taxon>
        <taxon>Bacillales</taxon>
        <taxon>Paenibacillaceae</taxon>
        <taxon>Aneurinibacillus group</taxon>
        <taxon>Aneurinibacillus</taxon>
    </lineage>
</organism>
<dbReference type="Proteomes" id="UP000182836">
    <property type="component" value="Unassembled WGS sequence"/>
</dbReference>
<dbReference type="OrthoDB" id="2943698at2"/>
<keyword evidence="1" id="KW-0472">Membrane</keyword>
<proteinExistence type="predicted"/>
<keyword evidence="1" id="KW-1133">Transmembrane helix</keyword>
<feature type="transmembrane region" description="Helical" evidence="1">
    <location>
        <begin position="107"/>
        <end position="133"/>
    </location>
</feature>
<dbReference type="RefSeq" id="WP_043064350.1">
    <property type="nucleotide sequence ID" value="NZ_BJOA01000064.1"/>
</dbReference>
<evidence type="ECO:0000256" key="1">
    <source>
        <dbReference type="SAM" id="Phobius"/>
    </source>
</evidence>
<dbReference type="Pfam" id="PF12679">
    <property type="entry name" value="ABC2_membrane_2"/>
    <property type="match status" value="1"/>
</dbReference>
<reference evidence="2 4" key="1">
    <citation type="submission" date="2015-07" db="EMBL/GenBank/DDBJ databases">
        <title>Fjat-14205 dsm 2895.</title>
        <authorList>
            <person name="Liu B."/>
            <person name="Wang J."/>
            <person name="Zhu Y."/>
            <person name="Liu G."/>
            <person name="Chen Q."/>
            <person name="Chen Z."/>
            <person name="Lan J."/>
            <person name="Che J."/>
            <person name="Ge C."/>
            <person name="Shi H."/>
            <person name="Pan Z."/>
            <person name="Liu X."/>
        </authorList>
    </citation>
    <scope>NUCLEOTIDE SEQUENCE [LARGE SCALE GENOMIC DNA]</scope>
    <source>
        <strain evidence="2 4">DSM 2895</strain>
    </source>
</reference>
<evidence type="ECO:0000313" key="4">
    <source>
        <dbReference type="Proteomes" id="UP000037269"/>
    </source>
</evidence>
<dbReference type="AlphaFoldDB" id="A0A0D1Y299"/>
<dbReference type="STRING" id="47500.AF333_27705"/>
<feature type="transmembrane region" description="Helical" evidence="1">
    <location>
        <begin position="232"/>
        <end position="250"/>
    </location>
</feature>
<gene>
    <name evidence="2" type="ORF">AF333_27705</name>
    <name evidence="3" type="ORF">SAMN04487909_11482</name>
</gene>
<accession>A0A0D1Y299</accession>
<evidence type="ECO:0000313" key="3">
    <source>
        <dbReference type="EMBL" id="SDJ25111.1"/>
    </source>
</evidence>
<feature type="transmembrane region" description="Helical" evidence="1">
    <location>
        <begin position="20"/>
        <end position="39"/>
    </location>
</feature>
<evidence type="ECO:0000313" key="2">
    <source>
        <dbReference type="EMBL" id="KON90820.1"/>
    </source>
</evidence>
<feature type="transmembrane region" description="Helical" evidence="1">
    <location>
        <begin position="67"/>
        <end position="86"/>
    </location>
</feature>
<name>A0A0D1Y299_ANEMI</name>
<dbReference type="EMBL" id="LGUG01000009">
    <property type="protein sequence ID" value="KON90820.1"/>
    <property type="molecule type" value="Genomic_DNA"/>
</dbReference>
<reference evidence="3 5" key="2">
    <citation type="submission" date="2016-10" db="EMBL/GenBank/DDBJ databases">
        <authorList>
            <person name="de Groot N.N."/>
        </authorList>
    </citation>
    <scope>NUCLEOTIDE SEQUENCE [LARGE SCALE GENOMIC DNA]</scope>
    <source>
        <strain evidence="3 5">DSM 2895</strain>
    </source>
</reference>
<evidence type="ECO:0000313" key="5">
    <source>
        <dbReference type="Proteomes" id="UP000182836"/>
    </source>
</evidence>
<dbReference type="PANTHER" id="PTHR37305:SF1">
    <property type="entry name" value="MEMBRANE PROTEIN"/>
    <property type="match status" value="1"/>
</dbReference>
<keyword evidence="1" id="KW-0812">Transmembrane</keyword>
<protein>
    <submittedName>
        <fullName evidence="2">Uncharacterized protein</fullName>
    </submittedName>
</protein>
<dbReference type="Proteomes" id="UP000037269">
    <property type="component" value="Unassembled WGS sequence"/>
</dbReference>
<sequence>MLALMKSEWERMWGRRKTKYTLLVFVFLLLFECLFLWRMTGRMSFYDPNHAVHLNSLNTAPFLLRELALYLHFVLIPMLVVDSFNAENTSGALRMVLLRPIAYTRLVMAKWLVLALLLLGLVLSMLMVGTLFAKLAMPYAETVTFLNTGTYTAAGAFVFSIRFYSIAYLVLLAVLGVGCFVSTVLPHPVLSYSAIVGFLIGSLYVSSSFIFFLSPSDTIFQLIGGVQGPAMYWIASACAIMGCVMTLWIWRNRDWTN</sequence>
<dbReference type="PATRIC" id="fig|47500.8.peg.2095"/>